<reference evidence="2 3" key="1">
    <citation type="submission" date="2019-02" db="EMBL/GenBank/DDBJ databases">
        <title>Paenibacillus sp. nov., isolated from surface-sterilized tissue of Thalictrum simplex L.</title>
        <authorList>
            <person name="Tuo L."/>
        </authorList>
    </citation>
    <scope>NUCLEOTIDE SEQUENCE [LARGE SCALE GENOMIC DNA]</scope>
    <source>
        <strain evidence="2 3">N2SHLJ1</strain>
    </source>
</reference>
<dbReference type="SMART" id="SM00471">
    <property type="entry name" value="HDc"/>
    <property type="match status" value="1"/>
</dbReference>
<name>A0A4Q9DJL3_9BACL</name>
<dbReference type="PROSITE" id="PS51832">
    <property type="entry name" value="HD_GYP"/>
    <property type="match status" value="1"/>
</dbReference>
<dbReference type="InterPro" id="IPR037522">
    <property type="entry name" value="HD_GYP_dom"/>
</dbReference>
<dbReference type="OrthoDB" id="9759601at2"/>
<organism evidence="2 3">
    <name type="scientific">Paenibacillus thalictri</name>
    <dbReference type="NCBI Taxonomy" id="2527873"/>
    <lineage>
        <taxon>Bacteria</taxon>
        <taxon>Bacillati</taxon>
        <taxon>Bacillota</taxon>
        <taxon>Bacilli</taxon>
        <taxon>Bacillales</taxon>
        <taxon>Paenibacillaceae</taxon>
        <taxon>Paenibacillus</taxon>
    </lineage>
</organism>
<dbReference type="Proteomes" id="UP000293142">
    <property type="component" value="Unassembled WGS sequence"/>
</dbReference>
<keyword evidence="3" id="KW-1185">Reference proteome</keyword>
<dbReference type="PANTHER" id="PTHR43155:SF2">
    <property type="entry name" value="CYCLIC DI-GMP PHOSPHODIESTERASE PA4108"/>
    <property type="match status" value="1"/>
</dbReference>
<comment type="caution">
    <text evidence="2">The sequence shown here is derived from an EMBL/GenBank/DDBJ whole genome shotgun (WGS) entry which is preliminary data.</text>
</comment>
<dbReference type="RefSeq" id="WP_131017350.1">
    <property type="nucleotide sequence ID" value="NZ_SIRE01000027.1"/>
</dbReference>
<accession>A0A4Q9DJL3</accession>
<proteinExistence type="predicted"/>
<evidence type="ECO:0000259" key="1">
    <source>
        <dbReference type="PROSITE" id="PS51832"/>
    </source>
</evidence>
<dbReference type="EMBL" id="SIRE01000027">
    <property type="protein sequence ID" value="TBL71171.1"/>
    <property type="molecule type" value="Genomic_DNA"/>
</dbReference>
<dbReference type="PANTHER" id="PTHR43155">
    <property type="entry name" value="CYCLIC DI-GMP PHOSPHODIESTERASE PA4108-RELATED"/>
    <property type="match status" value="1"/>
</dbReference>
<protein>
    <submittedName>
        <fullName evidence="2">HD domain-containing protein</fullName>
    </submittedName>
</protein>
<dbReference type="AlphaFoldDB" id="A0A4Q9DJL3"/>
<evidence type="ECO:0000313" key="2">
    <source>
        <dbReference type="EMBL" id="TBL71171.1"/>
    </source>
</evidence>
<sequence length="343" mass="38298">MRYTHIDSVEPGQLLGRTIFSSNGAVLLSEGVQLTVYMINTMRRIGVTMIYIKDPNFEDVEIVEVVSEETKRAVMKQMGDTFDSIRSGKEINSKALSGSIDSLLDDVMKNKEVLVQLSDIRTKDNESYVHAVNVCMMSTLIGINLGLPTSQLKELAIGALLHDIGKVELTTDDESDDPKKHHTWRGFELLKHKRELSLLIAHVAFQHHETMDGQGIPRRVPGDQIHLYARIAAVANLYDNMLHDLSEGRRILPHVACERLMALAGTKLDREVVIQFLRSVSVYPTGASVRLSTRETGVVVGQHRGLPGRPIVRVVKQGTDHELDVKEIDLAKHNTVFIDTVLL</sequence>
<gene>
    <name evidence="2" type="ORF">EYB31_30790</name>
</gene>
<dbReference type="SUPFAM" id="SSF109604">
    <property type="entry name" value="HD-domain/PDEase-like"/>
    <property type="match status" value="1"/>
</dbReference>
<dbReference type="InterPro" id="IPR003607">
    <property type="entry name" value="HD/PDEase_dom"/>
</dbReference>
<dbReference type="CDD" id="cd00077">
    <property type="entry name" value="HDc"/>
    <property type="match status" value="1"/>
</dbReference>
<evidence type="ECO:0000313" key="3">
    <source>
        <dbReference type="Proteomes" id="UP000293142"/>
    </source>
</evidence>
<dbReference type="Pfam" id="PF13487">
    <property type="entry name" value="HD_5"/>
    <property type="match status" value="1"/>
</dbReference>
<feature type="domain" description="HD-GYP" evidence="1">
    <location>
        <begin position="105"/>
        <end position="292"/>
    </location>
</feature>
<dbReference type="Gene3D" id="1.10.3210.10">
    <property type="entry name" value="Hypothetical protein af1432"/>
    <property type="match status" value="1"/>
</dbReference>